<keyword evidence="2" id="KW-1185">Reference proteome</keyword>
<accession>A0A0C9YKC0</accession>
<name>A0A0C9YKC0_9AGAM</name>
<dbReference type="AlphaFoldDB" id="A0A0C9YKC0"/>
<dbReference type="Proteomes" id="UP000054018">
    <property type="component" value="Unassembled WGS sequence"/>
</dbReference>
<proteinExistence type="predicted"/>
<sequence>MCPVSPRGLQLVWDDRLLVYVWQFDMVPQQQANVDLATRLHVLNRQGAPEDVQDWYIIFPPVQSELGPGVTYNPQVGAMLAYVDALHEEIVLPDLSTVVDSRTQPFFVSLKTTVRNVVKLMKEHRVTAICVMENSSAPEIEVD</sequence>
<dbReference type="OrthoDB" id="3263208at2759"/>
<organism evidence="1 2">
    <name type="scientific">Pisolithus microcarpus 441</name>
    <dbReference type="NCBI Taxonomy" id="765257"/>
    <lineage>
        <taxon>Eukaryota</taxon>
        <taxon>Fungi</taxon>
        <taxon>Dikarya</taxon>
        <taxon>Basidiomycota</taxon>
        <taxon>Agaricomycotina</taxon>
        <taxon>Agaricomycetes</taxon>
        <taxon>Agaricomycetidae</taxon>
        <taxon>Boletales</taxon>
        <taxon>Sclerodermatineae</taxon>
        <taxon>Pisolithaceae</taxon>
        <taxon>Pisolithus</taxon>
    </lineage>
</organism>
<gene>
    <name evidence="1" type="ORF">PISMIDRAFT_20082</name>
</gene>
<dbReference type="HOGENOM" id="CLU_1806975_0_0_1"/>
<protein>
    <submittedName>
        <fullName evidence="1">Uncharacterized protein</fullName>
    </submittedName>
</protein>
<reference evidence="2" key="2">
    <citation type="submission" date="2015-01" db="EMBL/GenBank/DDBJ databases">
        <title>Evolutionary Origins and Diversification of the Mycorrhizal Mutualists.</title>
        <authorList>
            <consortium name="DOE Joint Genome Institute"/>
            <consortium name="Mycorrhizal Genomics Consortium"/>
            <person name="Kohler A."/>
            <person name="Kuo A."/>
            <person name="Nagy L.G."/>
            <person name="Floudas D."/>
            <person name="Copeland A."/>
            <person name="Barry K.W."/>
            <person name="Cichocki N."/>
            <person name="Veneault-Fourrey C."/>
            <person name="LaButti K."/>
            <person name="Lindquist E.A."/>
            <person name="Lipzen A."/>
            <person name="Lundell T."/>
            <person name="Morin E."/>
            <person name="Murat C."/>
            <person name="Riley R."/>
            <person name="Ohm R."/>
            <person name="Sun H."/>
            <person name="Tunlid A."/>
            <person name="Henrissat B."/>
            <person name="Grigoriev I.V."/>
            <person name="Hibbett D.S."/>
            <person name="Martin F."/>
        </authorList>
    </citation>
    <scope>NUCLEOTIDE SEQUENCE [LARGE SCALE GENOMIC DNA]</scope>
    <source>
        <strain evidence="2">441</strain>
    </source>
</reference>
<reference evidence="1 2" key="1">
    <citation type="submission" date="2014-04" db="EMBL/GenBank/DDBJ databases">
        <authorList>
            <consortium name="DOE Joint Genome Institute"/>
            <person name="Kuo A."/>
            <person name="Kohler A."/>
            <person name="Costa M.D."/>
            <person name="Nagy L.G."/>
            <person name="Floudas D."/>
            <person name="Copeland A."/>
            <person name="Barry K.W."/>
            <person name="Cichocki N."/>
            <person name="Veneault-Fourrey C."/>
            <person name="LaButti K."/>
            <person name="Lindquist E.A."/>
            <person name="Lipzen A."/>
            <person name="Lundell T."/>
            <person name="Morin E."/>
            <person name="Murat C."/>
            <person name="Sun H."/>
            <person name="Tunlid A."/>
            <person name="Henrissat B."/>
            <person name="Grigoriev I.V."/>
            <person name="Hibbett D.S."/>
            <person name="Martin F."/>
            <person name="Nordberg H.P."/>
            <person name="Cantor M.N."/>
            <person name="Hua S.X."/>
        </authorList>
    </citation>
    <scope>NUCLEOTIDE SEQUENCE [LARGE SCALE GENOMIC DNA]</scope>
    <source>
        <strain evidence="1 2">441</strain>
    </source>
</reference>
<evidence type="ECO:0000313" key="1">
    <source>
        <dbReference type="EMBL" id="KIK10807.1"/>
    </source>
</evidence>
<dbReference type="EMBL" id="KN834421">
    <property type="protein sequence ID" value="KIK10807.1"/>
    <property type="molecule type" value="Genomic_DNA"/>
</dbReference>
<dbReference type="STRING" id="765257.A0A0C9YKC0"/>
<evidence type="ECO:0000313" key="2">
    <source>
        <dbReference type="Proteomes" id="UP000054018"/>
    </source>
</evidence>